<sequence>MGHFAAHINSVKKEEGVAGKMDSVNFIAHNPGRKGKLKEMRGKNFLPGVFMRGIECWLRIIDPCDSMLYDGCKKNPKSQTCVRKSLGSDREEGEEKE</sequence>
<organism evidence="2 3">
    <name type="scientific">Nephila pilipes</name>
    <name type="common">Giant wood spider</name>
    <name type="synonym">Nephila maculata</name>
    <dbReference type="NCBI Taxonomy" id="299642"/>
    <lineage>
        <taxon>Eukaryota</taxon>
        <taxon>Metazoa</taxon>
        <taxon>Ecdysozoa</taxon>
        <taxon>Arthropoda</taxon>
        <taxon>Chelicerata</taxon>
        <taxon>Arachnida</taxon>
        <taxon>Araneae</taxon>
        <taxon>Araneomorphae</taxon>
        <taxon>Entelegynae</taxon>
        <taxon>Araneoidea</taxon>
        <taxon>Nephilidae</taxon>
        <taxon>Nephila</taxon>
    </lineage>
</organism>
<gene>
    <name evidence="2" type="ORF">NPIL_506711</name>
</gene>
<feature type="compositionally biased region" description="Basic and acidic residues" evidence="1">
    <location>
        <begin position="86"/>
        <end position="97"/>
    </location>
</feature>
<name>A0A8X6QB10_NEPPI</name>
<evidence type="ECO:0000256" key="1">
    <source>
        <dbReference type="SAM" id="MobiDB-lite"/>
    </source>
</evidence>
<dbReference type="AlphaFoldDB" id="A0A8X6QB10"/>
<reference evidence="2" key="1">
    <citation type="submission" date="2020-08" db="EMBL/GenBank/DDBJ databases">
        <title>Multicomponent nature underlies the extraordinary mechanical properties of spider dragline silk.</title>
        <authorList>
            <person name="Kono N."/>
            <person name="Nakamura H."/>
            <person name="Mori M."/>
            <person name="Yoshida Y."/>
            <person name="Ohtoshi R."/>
            <person name="Malay A.D."/>
            <person name="Moran D.A.P."/>
            <person name="Tomita M."/>
            <person name="Numata K."/>
            <person name="Arakawa K."/>
        </authorList>
    </citation>
    <scope>NUCLEOTIDE SEQUENCE</scope>
</reference>
<protein>
    <submittedName>
        <fullName evidence="2">Uncharacterized protein</fullName>
    </submittedName>
</protein>
<keyword evidence="3" id="KW-1185">Reference proteome</keyword>
<dbReference type="EMBL" id="BMAW01028819">
    <property type="protein sequence ID" value="GFU09271.1"/>
    <property type="molecule type" value="Genomic_DNA"/>
</dbReference>
<dbReference type="OrthoDB" id="10502689at2759"/>
<evidence type="ECO:0000313" key="2">
    <source>
        <dbReference type="EMBL" id="GFU09271.1"/>
    </source>
</evidence>
<proteinExistence type="predicted"/>
<comment type="caution">
    <text evidence="2">The sequence shown here is derived from an EMBL/GenBank/DDBJ whole genome shotgun (WGS) entry which is preliminary data.</text>
</comment>
<accession>A0A8X6QB10</accession>
<feature type="region of interest" description="Disordered" evidence="1">
    <location>
        <begin position="75"/>
        <end position="97"/>
    </location>
</feature>
<evidence type="ECO:0000313" key="3">
    <source>
        <dbReference type="Proteomes" id="UP000887013"/>
    </source>
</evidence>
<dbReference type="Proteomes" id="UP000887013">
    <property type="component" value="Unassembled WGS sequence"/>
</dbReference>